<protein>
    <submittedName>
        <fullName evidence="2">Uncharacterized protein</fullName>
    </submittedName>
</protein>
<keyword evidence="1" id="KW-0472">Membrane</keyword>
<sequence length="148" mass="16442">MVAYAYNYLLASTWINSMLYTLELVLAVRYFQHSSRPLLHRVGIGAILASDTLCTFAIWAKLYILVSLFSLQAAASLPGFRNEDACRYSVLHAHHGINSATISLFPVLQASVKAGDQCHSSVQHPGSLRTWVRFRGCGHYNRAALRMG</sequence>
<comment type="caution">
    <text evidence="2">The sequence shown here is derived from an EMBL/GenBank/DDBJ whole genome shotgun (WGS) entry which is preliminary data.</text>
</comment>
<dbReference type="AlphaFoldDB" id="A0A8H6YCJ8"/>
<organism evidence="2 3">
    <name type="scientific">Mycena venus</name>
    <dbReference type="NCBI Taxonomy" id="2733690"/>
    <lineage>
        <taxon>Eukaryota</taxon>
        <taxon>Fungi</taxon>
        <taxon>Dikarya</taxon>
        <taxon>Basidiomycota</taxon>
        <taxon>Agaricomycotina</taxon>
        <taxon>Agaricomycetes</taxon>
        <taxon>Agaricomycetidae</taxon>
        <taxon>Agaricales</taxon>
        <taxon>Marasmiineae</taxon>
        <taxon>Mycenaceae</taxon>
        <taxon>Mycena</taxon>
    </lineage>
</organism>
<evidence type="ECO:0000256" key="1">
    <source>
        <dbReference type="SAM" id="Phobius"/>
    </source>
</evidence>
<name>A0A8H6YCJ8_9AGAR</name>
<reference evidence="2" key="1">
    <citation type="submission" date="2020-05" db="EMBL/GenBank/DDBJ databases">
        <title>Mycena genomes resolve the evolution of fungal bioluminescence.</title>
        <authorList>
            <person name="Tsai I.J."/>
        </authorList>
    </citation>
    <scope>NUCLEOTIDE SEQUENCE</scope>
    <source>
        <strain evidence="2">CCC161011</strain>
    </source>
</reference>
<feature type="transmembrane region" description="Helical" evidence="1">
    <location>
        <begin position="38"/>
        <end position="60"/>
    </location>
</feature>
<dbReference type="EMBL" id="JACAZI010000007">
    <property type="protein sequence ID" value="KAF7355834.1"/>
    <property type="molecule type" value="Genomic_DNA"/>
</dbReference>
<keyword evidence="1" id="KW-1133">Transmembrane helix</keyword>
<keyword evidence="1" id="KW-0812">Transmembrane</keyword>
<dbReference type="OrthoDB" id="2989042at2759"/>
<dbReference type="Proteomes" id="UP000620124">
    <property type="component" value="Unassembled WGS sequence"/>
</dbReference>
<accession>A0A8H6YCJ8</accession>
<gene>
    <name evidence="2" type="ORF">MVEN_00911700</name>
</gene>
<keyword evidence="3" id="KW-1185">Reference proteome</keyword>
<proteinExistence type="predicted"/>
<evidence type="ECO:0000313" key="3">
    <source>
        <dbReference type="Proteomes" id="UP000620124"/>
    </source>
</evidence>
<evidence type="ECO:0000313" key="2">
    <source>
        <dbReference type="EMBL" id="KAF7355834.1"/>
    </source>
</evidence>
<feature type="transmembrane region" description="Helical" evidence="1">
    <location>
        <begin position="6"/>
        <end position="26"/>
    </location>
</feature>